<dbReference type="AlphaFoldDB" id="A0A5J4SBC3"/>
<organism evidence="2">
    <name type="scientific">termite gut metagenome</name>
    <dbReference type="NCBI Taxonomy" id="433724"/>
    <lineage>
        <taxon>unclassified sequences</taxon>
        <taxon>metagenomes</taxon>
        <taxon>organismal metagenomes</taxon>
    </lineage>
</organism>
<gene>
    <name evidence="2" type="ORF">EZS27_009514</name>
</gene>
<dbReference type="Pfam" id="PF12760">
    <property type="entry name" value="Zn_ribbon_IS1595"/>
    <property type="match status" value="1"/>
</dbReference>
<protein>
    <recommendedName>
        <fullName evidence="1">Transposase zinc-ribbon domain-containing protein</fullName>
    </recommendedName>
</protein>
<feature type="domain" description="Transposase zinc-ribbon" evidence="1">
    <location>
        <begin position="18"/>
        <end position="63"/>
    </location>
</feature>
<proteinExistence type="predicted"/>
<sequence length="126" mass="14732">MEKKYKSMTIFAFQEQFKDDMDCLGYLSELKWKRGFVCGKCGHTHYCKGHEMPYSRQCTKCRHVESPMSGTLFHKCKFSLLKAFLYSLLRIKQQKGNQQYGVEPEIRFTAENLLVVQAESYASHAK</sequence>
<accession>A0A5J4SBC3</accession>
<reference evidence="2" key="1">
    <citation type="submission" date="2019-03" db="EMBL/GenBank/DDBJ databases">
        <title>Single cell metagenomics reveals metabolic interactions within the superorganism composed of flagellate Streblomastix strix and complex community of Bacteroidetes bacteria on its surface.</title>
        <authorList>
            <person name="Treitli S.C."/>
            <person name="Kolisko M."/>
            <person name="Husnik F."/>
            <person name="Keeling P."/>
            <person name="Hampl V."/>
        </authorList>
    </citation>
    <scope>NUCLEOTIDE SEQUENCE</scope>
    <source>
        <strain evidence="2">STM</strain>
    </source>
</reference>
<dbReference type="InterPro" id="IPR024442">
    <property type="entry name" value="Transposase_Zn_ribbon"/>
</dbReference>
<evidence type="ECO:0000259" key="1">
    <source>
        <dbReference type="Pfam" id="PF12760"/>
    </source>
</evidence>
<evidence type="ECO:0000313" key="2">
    <source>
        <dbReference type="EMBL" id="KAA6342745.1"/>
    </source>
</evidence>
<comment type="caution">
    <text evidence="2">The sequence shown here is derived from an EMBL/GenBank/DDBJ whole genome shotgun (WGS) entry which is preliminary data.</text>
</comment>
<dbReference type="EMBL" id="SNRY01000307">
    <property type="protein sequence ID" value="KAA6342745.1"/>
    <property type="molecule type" value="Genomic_DNA"/>
</dbReference>
<name>A0A5J4SBC3_9ZZZZ</name>